<dbReference type="InterPro" id="IPR011050">
    <property type="entry name" value="Pectin_lyase_fold/virulence"/>
</dbReference>
<sequence length="1522" mass="163073">MLKNKHCIMQRSLEKLFQIRTMKKNISNLLTVLLLIGFSLPTFAQQGPTLIGAGEYMGLSPKVSSFTKAAVTSTSKGSSKDSLDINPKNAEKPRALSRQLVNNSTAKSIDEAVQSSAVPTINTPNTPILSFDGAIISDNISGGGAPPDPVIAVGPNHVVQMVNSICKVYDKSGTLLTPTFKFSQIAPVAQDKGDPFVIYDQAADRWLLMQFNTNQGTEGLVFAVSQTTDPTGPYHVYNFLTPGVFPDYPKIAVWNNTYLATTHDFGSGVDMGFYAFDRNKMLAGIASPTMVKFSVNDEFGYLAASSEGHKTPDTNSLPTFIGYQADEFGQTDALVIRTLSPDFETPANSILSAKTILPVAAFDPRSPSGRQTIEQLSTTAALDDIADRMMSRIIYRRFDNYESMVMNHIVNVSGVTPTSAATYQVATRWYELTRSSPSDPWAVNQQSTYAPTGINDGANGDNRWMGCAGIDQKGNIALGYSKSSTSTFADLAFAERRISDPLNTLSADQVFHTATGAQTGTGNRWGDYSAMAIDPSDEETMWYTGEYYSTTSSFNWRTRIGNFKVIDPATTPTVHFKTGGLIARQVESVTPATGSPNLPYKDYLVSVTIDQAPSQDVNLTFTKTGTATEGQDYDLIIPSPFVLNAANLSKDFTIRIYDDSGNETNEYVNIIYTMNNNGGDAIAAHYNQKFRLTIIPAIRSIPGSVGSNAIYCTSTNSGTVALSGNLGTVVRWESSTDNFVTINNIANTTATQSYTNVSQTTQYRAVVQNGADVKESLPATIAINPSRLYVAKAATGAYDGLSWNNAFKDLQSALNQGCATATEVWVAKGTYTPAAPNGDRSLSYNIRDNLKVYGGFAGDETLLTDRNYDLIHTTNNTKLSGDLNDDDIVSLTENSYTIVNLNNVSNTSRLDGFTISDANNTVAASIGGGISLQSSSPVIANCNFFNNNANYGGGIGNALGQPTIENCKFFSNKASTYGGAIYNTTSSGIGQTINIVNSIFVNNSTTSNSGSIMFNYGNLTGGATQNVNLTNCSFSNNNSPNYGIYNLTDIVGTEVNVVLKNCAFFNNGGNKTMLNETPGGGSSLISATNCLFQSSVTNYSGNNNVISDISPFISPYDLHLSCFSTALDLGTSVGVPTIDLDKQPRQFGAAVDIGAYELQGGTVSNPSNIVVNPTDICTGGSVLLSANCTKGSTTWYDQLSAGMLLGNGSTILQNPAVNTAYFVSCKNGVCESNRAETSQVLVTTPSPNLNLLNDFTANSVQIANTSITATNKIIDPAKVLYKAGNSVMMNEGFEVENGSAFEAKIGGCENVAIPGLVAYYPFNGNANDESLNSFNGVVNGPTLTADRFGNAGKAYAFDGINDKISGSMDGNLFSEHKTISLWAVLSGPGNYNPRMAGVGPAGFSAQYYGLILEGTASPRRIQFYTYGSVADGYSTSLVQNSTEWHNYVVTFDGSKVKIFIDGILDNETITSGTLTSFTNAVLQIGYSDNNLDWFEGKLDDIRIYNRALSDPEVQALYNLEKP</sequence>
<proteinExistence type="predicted"/>
<dbReference type="EMBL" id="CP029480">
    <property type="protein sequence ID" value="AWW00350.1"/>
    <property type="molecule type" value="Genomic_DNA"/>
</dbReference>
<accession>A0A2Z4GG29</accession>
<dbReference type="Gene3D" id="2.60.40.2030">
    <property type="match status" value="1"/>
</dbReference>
<dbReference type="InterPro" id="IPR038081">
    <property type="entry name" value="CalX-like_sf"/>
</dbReference>
<dbReference type="InterPro" id="IPR013320">
    <property type="entry name" value="ConA-like_dom_sf"/>
</dbReference>
<dbReference type="InterPro" id="IPR055015">
    <property type="entry name" value="GCX_COOH"/>
</dbReference>
<evidence type="ECO:0000313" key="4">
    <source>
        <dbReference type="Proteomes" id="UP000249873"/>
    </source>
</evidence>
<dbReference type="SUPFAM" id="SSF141072">
    <property type="entry name" value="CalX-like"/>
    <property type="match status" value="1"/>
</dbReference>
<dbReference type="SUPFAM" id="SSF49899">
    <property type="entry name" value="Concanavalin A-like lectins/glucanases"/>
    <property type="match status" value="1"/>
</dbReference>
<dbReference type="KEGG" id="als:DJ013_20100"/>
<evidence type="ECO:0000313" key="3">
    <source>
        <dbReference type="EMBL" id="AWW00350.1"/>
    </source>
</evidence>
<dbReference type="InterPro" id="IPR012334">
    <property type="entry name" value="Pectin_lyas_fold"/>
</dbReference>
<dbReference type="Gene3D" id="2.60.120.200">
    <property type="match status" value="1"/>
</dbReference>
<organism evidence="3 4">
    <name type="scientific">Arcticibacterium luteifluviistationis</name>
    <dbReference type="NCBI Taxonomy" id="1784714"/>
    <lineage>
        <taxon>Bacteria</taxon>
        <taxon>Pseudomonadati</taxon>
        <taxon>Bacteroidota</taxon>
        <taxon>Cytophagia</taxon>
        <taxon>Cytophagales</taxon>
        <taxon>Leadbetterellaceae</taxon>
        <taxon>Arcticibacterium</taxon>
    </lineage>
</organism>
<dbReference type="GO" id="GO:0004553">
    <property type="term" value="F:hydrolase activity, hydrolyzing O-glycosyl compounds"/>
    <property type="evidence" value="ECO:0007669"/>
    <property type="project" value="UniProtKB-ARBA"/>
</dbReference>
<dbReference type="NCBIfam" id="NF045639">
    <property type="entry name" value="GCX_COOH"/>
    <property type="match status" value="1"/>
</dbReference>
<keyword evidence="4" id="KW-1185">Reference proteome</keyword>
<dbReference type="Gene3D" id="2.160.20.10">
    <property type="entry name" value="Single-stranded right-handed beta-helix, Pectin lyase-like"/>
    <property type="match status" value="1"/>
</dbReference>
<evidence type="ECO:0000256" key="1">
    <source>
        <dbReference type="SAM" id="MobiDB-lite"/>
    </source>
</evidence>
<dbReference type="InterPro" id="IPR044023">
    <property type="entry name" value="Ig_7"/>
</dbReference>
<name>A0A2Z4GG29_9BACT</name>
<protein>
    <recommendedName>
        <fullName evidence="2">Ig-like domain-containing protein</fullName>
    </recommendedName>
</protein>
<dbReference type="Pfam" id="PF19081">
    <property type="entry name" value="Ig_7"/>
    <property type="match status" value="1"/>
</dbReference>
<evidence type="ECO:0000259" key="2">
    <source>
        <dbReference type="Pfam" id="PF19081"/>
    </source>
</evidence>
<dbReference type="SUPFAM" id="SSF51126">
    <property type="entry name" value="Pectin lyase-like"/>
    <property type="match status" value="1"/>
</dbReference>
<gene>
    <name evidence="3" type="ORF">DJ013_20100</name>
</gene>
<feature type="compositionally biased region" description="Basic and acidic residues" evidence="1">
    <location>
        <begin position="78"/>
        <end position="94"/>
    </location>
</feature>
<dbReference type="GO" id="GO:0005975">
    <property type="term" value="P:carbohydrate metabolic process"/>
    <property type="evidence" value="ECO:0007669"/>
    <property type="project" value="UniProtKB-ARBA"/>
</dbReference>
<dbReference type="OrthoDB" id="960258at2"/>
<dbReference type="NCBIfam" id="NF041518">
    <property type="entry name" value="choice_anch_Q"/>
    <property type="match status" value="1"/>
</dbReference>
<dbReference type="InterPro" id="IPR059226">
    <property type="entry name" value="Choice_anch_Q_dom"/>
</dbReference>
<dbReference type="Proteomes" id="UP000249873">
    <property type="component" value="Chromosome"/>
</dbReference>
<feature type="region of interest" description="Disordered" evidence="1">
    <location>
        <begin position="74"/>
        <end position="96"/>
    </location>
</feature>
<dbReference type="Pfam" id="PF13385">
    <property type="entry name" value="Laminin_G_3"/>
    <property type="match status" value="1"/>
</dbReference>
<reference evidence="3 4" key="1">
    <citation type="submission" date="2018-05" db="EMBL/GenBank/DDBJ databases">
        <title>Complete genome sequence of Arcticibacterium luteifluviistationis SM1504T, a cytophagaceae bacterium isolated from Arctic surface seawater.</title>
        <authorList>
            <person name="Li Y."/>
            <person name="Qin Q.-L."/>
        </authorList>
    </citation>
    <scope>NUCLEOTIDE SEQUENCE [LARGE SCALE GENOMIC DNA]</scope>
    <source>
        <strain evidence="3 4">SM1504</strain>
    </source>
</reference>
<feature type="domain" description="Ig-like" evidence="2">
    <location>
        <begin position="1169"/>
        <end position="1242"/>
    </location>
</feature>